<dbReference type="EMBL" id="JALKII010000019">
    <property type="protein sequence ID" value="MCK0538880.1"/>
    <property type="molecule type" value="Genomic_DNA"/>
</dbReference>
<dbReference type="Proteomes" id="UP001165524">
    <property type="component" value="Unassembled WGS sequence"/>
</dbReference>
<keyword evidence="2" id="KW-1185">Reference proteome</keyword>
<organism evidence="1 2">
    <name type="scientific">Alcanivorax quisquiliarum</name>
    <dbReference type="NCBI Taxonomy" id="2933565"/>
    <lineage>
        <taxon>Bacteria</taxon>
        <taxon>Pseudomonadati</taxon>
        <taxon>Pseudomonadota</taxon>
        <taxon>Gammaproteobacteria</taxon>
        <taxon>Oceanospirillales</taxon>
        <taxon>Alcanivoracaceae</taxon>
        <taxon>Alcanivorax</taxon>
    </lineage>
</organism>
<gene>
    <name evidence="1" type="ORF">MU846_14315</name>
</gene>
<comment type="caution">
    <text evidence="1">The sequence shown here is derived from an EMBL/GenBank/DDBJ whole genome shotgun (WGS) entry which is preliminary data.</text>
</comment>
<evidence type="ECO:0000313" key="2">
    <source>
        <dbReference type="Proteomes" id="UP001165524"/>
    </source>
</evidence>
<sequence>MARPRSQQVSLDTTAYYHCIGRCVRRAFLCGEDALTGRSFEHRRAWMVERLATQKARHPVVNLLHDSQLSPITISRTGDKQGQPPISVQ</sequence>
<name>A0ABT0EAL5_9GAMM</name>
<evidence type="ECO:0000313" key="1">
    <source>
        <dbReference type="EMBL" id="MCK0538880.1"/>
    </source>
</evidence>
<reference evidence="1" key="1">
    <citation type="submission" date="2022-04" db="EMBL/GenBank/DDBJ databases">
        <title>Alcanivorax sp. CY1518 draft genome sequence.</title>
        <authorList>
            <person name="Zhao G."/>
            <person name="An M."/>
        </authorList>
    </citation>
    <scope>NUCLEOTIDE SEQUENCE</scope>
    <source>
        <strain evidence="1">CY1518</strain>
    </source>
</reference>
<evidence type="ECO:0008006" key="3">
    <source>
        <dbReference type="Google" id="ProtNLM"/>
    </source>
</evidence>
<accession>A0ABT0EAL5</accession>
<protein>
    <recommendedName>
        <fullName evidence="3">Transposase</fullName>
    </recommendedName>
</protein>
<proteinExistence type="predicted"/>